<reference evidence="2 3" key="1">
    <citation type="submission" date="2020-04" db="EMBL/GenBank/DDBJ databases">
        <title>Novel Paenibacillus strain UniB2 isolated from commercial digestive syrup.</title>
        <authorList>
            <person name="Thorat V."/>
            <person name="Kirdat K."/>
            <person name="Tiwarekar B."/>
            <person name="Yadav A."/>
        </authorList>
    </citation>
    <scope>NUCLEOTIDE SEQUENCE [LARGE SCALE GENOMIC DNA]</scope>
    <source>
        <strain evidence="2 3">UniB2</strain>
    </source>
</reference>
<dbReference type="KEGG" id="palr:HGI30_09355"/>
<dbReference type="Proteomes" id="UP000502136">
    <property type="component" value="Chromosome"/>
</dbReference>
<gene>
    <name evidence="2" type="ORF">HGI30_09355</name>
</gene>
<dbReference type="EMBL" id="CP051428">
    <property type="protein sequence ID" value="QJC51730.1"/>
    <property type="molecule type" value="Genomic_DNA"/>
</dbReference>
<sequence length="327" mass="36102">MSWTLTHVRREGGEVDLSAMCASIRWSGDVQQAARKLVVELVNTADGRGRLAQIDKGGELRLAGESGGELFRGVVFADSIDSGGRMSVTAYDENIYLAKNKDSRLFRSMTADGIIRQLCSEFGVSVGKLASTGFVIPKLIQRDKTLYEMMAKALEMTEEQNGRRFSIGSREGRLELRERAHESVSCRIEAGRNLLSASYSQSMEEMKTQVKVMGLDPQRKEQSVIVRSAELSDQFGVMQHFVKPNAAMSRSMMQQQADELLRQKATFADEARIEALGIEEAVSGAVVEVEERLSGIVGRYAITADEHSYESGAHRMSLSLSAMEEAD</sequence>
<accession>A0A6H2GWD7</accession>
<dbReference type="InterPro" id="IPR056937">
    <property type="entry name" value="YqbQ/XkdQ"/>
</dbReference>
<dbReference type="Pfam" id="PF24032">
    <property type="entry name" value="YQBQ"/>
    <property type="match status" value="1"/>
</dbReference>
<evidence type="ECO:0000259" key="1">
    <source>
        <dbReference type="Pfam" id="PF24032"/>
    </source>
</evidence>
<dbReference type="AlphaFoldDB" id="A0A6H2GWD7"/>
<keyword evidence="3" id="KW-1185">Reference proteome</keyword>
<name>A0A6H2GWD7_9BACL</name>
<evidence type="ECO:0000313" key="2">
    <source>
        <dbReference type="EMBL" id="QJC51730.1"/>
    </source>
</evidence>
<feature type="domain" description="YqbQ/XkdQ" evidence="1">
    <location>
        <begin position="24"/>
        <end position="320"/>
    </location>
</feature>
<organism evidence="2 3">
    <name type="scientific">Paenibacillus albicereus</name>
    <dbReference type="NCBI Taxonomy" id="2726185"/>
    <lineage>
        <taxon>Bacteria</taxon>
        <taxon>Bacillati</taxon>
        <taxon>Bacillota</taxon>
        <taxon>Bacilli</taxon>
        <taxon>Bacillales</taxon>
        <taxon>Paenibacillaceae</taxon>
        <taxon>Paenibacillus</taxon>
    </lineage>
</organism>
<dbReference type="SUPFAM" id="SSF69279">
    <property type="entry name" value="Phage tail proteins"/>
    <property type="match status" value="1"/>
</dbReference>
<protein>
    <recommendedName>
        <fullName evidence="1">YqbQ/XkdQ domain-containing protein</fullName>
    </recommendedName>
</protein>
<dbReference type="RefSeq" id="WP_168907314.1">
    <property type="nucleotide sequence ID" value="NZ_CP051428.1"/>
</dbReference>
<proteinExistence type="predicted"/>
<evidence type="ECO:0000313" key="3">
    <source>
        <dbReference type="Proteomes" id="UP000502136"/>
    </source>
</evidence>